<keyword evidence="1 2" id="KW-0238">DNA-binding</keyword>
<comment type="caution">
    <text evidence="5">The sequence shown here is derived from an EMBL/GenBank/DDBJ whole genome shotgun (WGS) entry which is preliminary data.</text>
</comment>
<dbReference type="InterPro" id="IPR050624">
    <property type="entry name" value="HTH-type_Tx_Regulator"/>
</dbReference>
<dbReference type="Gene3D" id="1.10.357.10">
    <property type="entry name" value="Tetracycline Repressor, domain 2"/>
    <property type="match status" value="1"/>
</dbReference>
<protein>
    <recommendedName>
        <fullName evidence="3">HTH tetR-type domain-containing protein</fullName>
    </recommendedName>
</protein>
<dbReference type="OrthoDB" id="3193022at2"/>
<dbReference type="PROSITE" id="PS50977">
    <property type="entry name" value="HTH_TETR_2"/>
    <property type="match status" value="1"/>
</dbReference>
<feature type="domain" description="HTH tetR-type" evidence="3">
    <location>
        <begin position="9"/>
        <end position="69"/>
    </location>
</feature>
<dbReference type="EMBL" id="PPTT01000011">
    <property type="protein sequence ID" value="RDB69083.1"/>
    <property type="molecule type" value="Genomic_DNA"/>
</dbReference>
<accession>A0A3N0J1M4</accession>
<evidence type="ECO:0000256" key="2">
    <source>
        <dbReference type="PROSITE-ProRule" id="PRU00335"/>
    </source>
</evidence>
<dbReference type="InterPro" id="IPR009057">
    <property type="entry name" value="Homeodomain-like_sf"/>
</dbReference>
<evidence type="ECO:0000313" key="6">
    <source>
        <dbReference type="Proteomes" id="UP000253817"/>
    </source>
</evidence>
<dbReference type="EMBL" id="QICC01000003">
    <property type="protein sequence ID" value="RNM43104.1"/>
    <property type="molecule type" value="Genomic_DNA"/>
</dbReference>
<dbReference type="Proteomes" id="UP000253817">
    <property type="component" value="Unassembled WGS sequence"/>
</dbReference>
<evidence type="ECO:0000256" key="1">
    <source>
        <dbReference type="ARBA" id="ARBA00023125"/>
    </source>
</evidence>
<feature type="DNA-binding region" description="H-T-H motif" evidence="2">
    <location>
        <begin position="32"/>
        <end position="51"/>
    </location>
</feature>
<gene>
    <name evidence="4" type="ORF">C1876_07545</name>
    <name evidence="5" type="ORF">DMP09_01255</name>
</gene>
<sequence length="202" mass="22651">MANTDLRYRRTERFLLEAFGEALEKRALDKITVTSLAAAADINKATFYLHYRDIYDLAEAYAHAIAEERVAAMDYLEHYFDDPKQFAAYLVGDFEANKQEAMLLGKNGLMHYYLEAFTDAIHARLHELRSVPDDKRSSMMTTFVLSGVLSLLPRYGDDLTTVIEVAGEAMAAIDEYGRAHFGEQTNGGPAPQRAVAAKCQPE</sequence>
<reference evidence="7" key="2">
    <citation type="submission" date="2018-05" db="EMBL/GenBank/DDBJ databases">
        <title>Genome Sequencing of selected type strains of the family Eggerthellaceae.</title>
        <authorList>
            <person name="Danylec N."/>
            <person name="Stoll D.A."/>
            <person name="Doetsch A."/>
            <person name="Huch M."/>
        </authorList>
    </citation>
    <scope>NUCLEOTIDE SEQUENCE [LARGE SCALE GENOMIC DNA]</scope>
    <source>
        <strain evidence="7">DSM 16107</strain>
    </source>
</reference>
<dbReference type="RefSeq" id="WP_114546108.1">
    <property type="nucleotide sequence ID" value="NZ_PPTT01000011.1"/>
</dbReference>
<evidence type="ECO:0000313" key="4">
    <source>
        <dbReference type="EMBL" id="RDB69083.1"/>
    </source>
</evidence>
<dbReference type="SUPFAM" id="SSF46689">
    <property type="entry name" value="Homeodomain-like"/>
    <property type="match status" value="1"/>
</dbReference>
<dbReference type="GO" id="GO:0003677">
    <property type="term" value="F:DNA binding"/>
    <property type="evidence" value="ECO:0007669"/>
    <property type="project" value="UniProtKB-UniRule"/>
</dbReference>
<reference evidence="5" key="3">
    <citation type="journal article" date="2019" name="Microbiol. Resour. Announc.">
        <title>Draft Genome Sequences of Type Strains of Gordonibacter faecihominis, Paraeggerthella hongkongensis, Parvibacter caecicola,Slackia equolifaciens, Slackia faecicanis, and Slackia isoflavoniconvertens.</title>
        <authorList>
            <person name="Danylec N."/>
            <person name="Stoll D.A."/>
            <person name="Dotsch A."/>
            <person name="Huch M."/>
        </authorList>
    </citation>
    <scope>NUCLEOTIDE SEQUENCE</scope>
    <source>
        <strain evidence="5">DSM 16107</strain>
    </source>
</reference>
<evidence type="ECO:0000313" key="7">
    <source>
        <dbReference type="Proteomes" id="UP000270112"/>
    </source>
</evidence>
<dbReference type="PANTHER" id="PTHR43479:SF7">
    <property type="entry name" value="TETR-FAMILY TRANSCRIPTIONAL REGULATOR"/>
    <property type="match status" value="1"/>
</dbReference>
<organism evidence="5 7">
    <name type="scientific">Eggerthella sinensis</name>
    <dbReference type="NCBI Taxonomy" id="242230"/>
    <lineage>
        <taxon>Bacteria</taxon>
        <taxon>Bacillati</taxon>
        <taxon>Actinomycetota</taxon>
        <taxon>Coriobacteriia</taxon>
        <taxon>Eggerthellales</taxon>
        <taxon>Eggerthellaceae</taxon>
        <taxon>Eggerthella</taxon>
    </lineage>
</organism>
<keyword evidence="6" id="KW-1185">Reference proteome</keyword>
<dbReference type="PANTHER" id="PTHR43479">
    <property type="entry name" value="ACREF/ENVCD OPERON REPRESSOR-RELATED"/>
    <property type="match status" value="1"/>
</dbReference>
<dbReference type="AlphaFoldDB" id="A0A3N0J1M4"/>
<proteinExistence type="predicted"/>
<name>A0A3N0J1M4_9ACTN</name>
<dbReference type="Proteomes" id="UP000270112">
    <property type="component" value="Unassembled WGS sequence"/>
</dbReference>
<reference evidence="4 6" key="1">
    <citation type="journal article" date="2018" name="Elife">
        <title>Discovery and characterization of a prevalent human gut bacterial enzyme sufficient for the inactivation of a family of plant toxins.</title>
        <authorList>
            <person name="Koppel N."/>
            <person name="Bisanz J.E."/>
            <person name="Pandelia M.E."/>
            <person name="Turnbaugh P.J."/>
            <person name="Balskus E.P."/>
        </authorList>
    </citation>
    <scope>NUCLEOTIDE SEQUENCE [LARGE SCALE GENOMIC DNA]</scope>
    <source>
        <strain evidence="4 6">DSM 16107</strain>
    </source>
</reference>
<evidence type="ECO:0000313" key="5">
    <source>
        <dbReference type="EMBL" id="RNM43104.1"/>
    </source>
</evidence>
<dbReference type="InterPro" id="IPR001647">
    <property type="entry name" value="HTH_TetR"/>
</dbReference>
<evidence type="ECO:0000259" key="3">
    <source>
        <dbReference type="PROSITE" id="PS50977"/>
    </source>
</evidence>